<feature type="domain" description="Protein NO VEIN C-terminal" evidence="1">
    <location>
        <begin position="160"/>
        <end position="255"/>
    </location>
</feature>
<evidence type="ECO:0000313" key="2">
    <source>
        <dbReference type="EMBL" id="RUM95130.1"/>
    </source>
</evidence>
<dbReference type="Proteomes" id="UP000281647">
    <property type="component" value="Unassembled WGS sequence"/>
</dbReference>
<dbReference type="InterPro" id="IPR024975">
    <property type="entry name" value="NOV_C"/>
</dbReference>
<organism evidence="2 3">
    <name type="scientific">Borborobacter arsenicus</name>
    <dbReference type="NCBI Taxonomy" id="1851146"/>
    <lineage>
        <taxon>Bacteria</taxon>
        <taxon>Pseudomonadati</taxon>
        <taxon>Pseudomonadota</taxon>
        <taxon>Alphaproteobacteria</taxon>
        <taxon>Hyphomicrobiales</taxon>
        <taxon>Phyllobacteriaceae</taxon>
        <taxon>Borborobacter</taxon>
    </lineage>
</organism>
<keyword evidence="3" id="KW-1185">Reference proteome</keyword>
<dbReference type="AlphaFoldDB" id="A0A432UYY7"/>
<dbReference type="Pfam" id="PF13020">
    <property type="entry name" value="NOV_C"/>
    <property type="match status" value="1"/>
</dbReference>
<accession>A0A432UYY7</accession>
<gene>
    <name evidence="2" type="ORF">EET67_25025</name>
</gene>
<evidence type="ECO:0000259" key="1">
    <source>
        <dbReference type="Pfam" id="PF13020"/>
    </source>
</evidence>
<dbReference type="OrthoDB" id="9788621at2"/>
<protein>
    <submittedName>
        <fullName evidence="2">DUF3883 domain-containing protein</fullName>
    </submittedName>
</protein>
<proteinExistence type="predicted"/>
<reference evidence="2 3" key="1">
    <citation type="submission" date="2018-11" db="EMBL/GenBank/DDBJ databases">
        <title>Pseudaminobacter arsenicus sp. nov., an arsenic-resistant bacterium isolated from arsenic-rich aquifers.</title>
        <authorList>
            <person name="Mu Y."/>
        </authorList>
    </citation>
    <scope>NUCLEOTIDE SEQUENCE [LARGE SCALE GENOMIC DNA]</scope>
    <source>
        <strain evidence="2 3">CB3</strain>
    </source>
</reference>
<dbReference type="RefSeq" id="WP_128628876.1">
    <property type="nucleotide sequence ID" value="NZ_RKST01000072.1"/>
</dbReference>
<sequence>MATVDWSDSENNAIVADYFAMLTMELAGQSFSKAERNRELQRLIGRGRGSIEYKHQNISAILKGLGETWIDGYKPAFNYQQSLEHAVVRWLTAHPDWLMPVHPLRSTRQFNDPVALWIGPPTTMSNAPEPAEFEQTMAIAKRYDVAARDERNRALGRRGEELIVQHERIVLANAGRHDLAERVRWISEEEGDGAGYDIASFDRDGSERLIEVKTTNGWERTPFNISSNELAVAVGRRTEWCLLRLWNFAREPRAFELRPPVDAHVALTPTSFRASFL</sequence>
<comment type="caution">
    <text evidence="2">The sequence shown here is derived from an EMBL/GenBank/DDBJ whole genome shotgun (WGS) entry which is preliminary data.</text>
</comment>
<evidence type="ECO:0000313" key="3">
    <source>
        <dbReference type="Proteomes" id="UP000281647"/>
    </source>
</evidence>
<name>A0A432UYY7_9HYPH</name>
<dbReference type="EMBL" id="RKST01000072">
    <property type="protein sequence ID" value="RUM95130.1"/>
    <property type="molecule type" value="Genomic_DNA"/>
</dbReference>